<dbReference type="Gene3D" id="3.30.1490.70">
    <property type="match status" value="1"/>
</dbReference>
<accession>A0ABV5HJG7</accession>
<keyword evidence="2 9" id="KW-0436">Ligase</keyword>
<dbReference type="PROSITE" id="PS50160">
    <property type="entry name" value="DNA_LIGASE_A3"/>
    <property type="match status" value="1"/>
</dbReference>
<reference evidence="9 10" key="1">
    <citation type="submission" date="2024-09" db="EMBL/GenBank/DDBJ databases">
        <authorList>
            <person name="Sun Q."/>
            <person name="Mori K."/>
        </authorList>
    </citation>
    <scope>NUCLEOTIDE SEQUENCE [LARGE SCALE GENOMIC DNA]</scope>
    <source>
        <strain evidence="9 10">CECT 8064</strain>
    </source>
</reference>
<dbReference type="PANTHER" id="PTHR47810:SF1">
    <property type="entry name" value="DNA LIGASE B"/>
    <property type="match status" value="1"/>
</dbReference>
<proteinExistence type="predicted"/>
<evidence type="ECO:0000256" key="5">
    <source>
        <dbReference type="ARBA" id="ARBA00023204"/>
    </source>
</evidence>
<dbReference type="GO" id="GO:0003910">
    <property type="term" value="F:DNA ligase (ATP) activity"/>
    <property type="evidence" value="ECO:0007669"/>
    <property type="project" value="UniProtKB-EC"/>
</dbReference>
<feature type="domain" description="ATP-dependent DNA ligase family profile" evidence="8">
    <location>
        <begin position="129"/>
        <end position="234"/>
    </location>
</feature>
<gene>
    <name evidence="9" type="ORF">ACFFUV_04015</name>
</gene>
<dbReference type="Gene3D" id="3.30.470.30">
    <property type="entry name" value="DNA ligase/mRNA capping enzyme"/>
    <property type="match status" value="1"/>
</dbReference>
<dbReference type="SUPFAM" id="SSF56091">
    <property type="entry name" value="DNA ligase/mRNA capping enzyme, catalytic domain"/>
    <property type="match status" value="1"/>
</dbReference>
<protein>
    <submittedName>
        <fullName evidence="9">DNA ligase</fullName>
        <ecNumber evidence="9">6.5.1.1</ecNumber>
    </submittedName>
</protein>
<feature type="chain" id="PRO_5046201073" evidence="7">
    <location>
        <begin position="22"/>
        <end position="283"/>
    </location>
</feature>
<evidence type="ECO:0000256" key="3">
    <source>
        <dbReference type="ARBA" id="ARBA00022705"/>
    </source>
</evidence>
<feature type="signal peptide" evidence="7">
    <location>
        <begin position="1"/>
        <end position="21"/>
    </location>
</feature>
<evidence type="ECO:0000313" key="10">
    <source>
        <dbReference type="Proteomes" id="UP001589645"/>
    </source>
</evidence>
<keyword evidence="4" id="KW-0227">DNA damage</keyword>
<keyword evidence="5" id="KW-0234">DNA repair</keyword>
<organism evidence="9 10">
    <name type="scientific">Vibrio olivae</name>
    <dbReference type="NCBI Taxonomy" id="1243002"/>
    <lineage>
        <taxon>Bacteria</taxon>
        <taxon>Pseudomonadati</taxon>
        <taxon>Pseudomonadota</taxon>
        <taxon>Gammaproteobacteria</taxon>
        <taxon>Vibrionales</taxon>
        <taxon>Vibrionaceae</taxon>
        <taxon>Vibrio</taxon>
    </lineage>
</organism>
<name>A0ABV5HJG7_9VIBR</name>
<dbReference type="Pfam" id="PF14743">
    <property type="entry name" value="DNA_ligase_OB_2"/>
    <property type="match status" value="1"/>
</dbReference>
<dbReference type="RefSeq" id="WP_390189881.1">
    <property type="nucleotide sequence ID" value="NZ_JBHMEP010000001.1"/>
</dbReference>
<dbReference type="InterPro" id="IPR012340">
    <property type="entry name" value="NA-bd_OB-fold"/>
</dbReference>
<evidence type="ECO:0000259" key="8">
    <source>
        <dbReference type="PROSITE" id="PS50160"/>
    </source>
</evidence>
<dbReference type="InterPro" id="IPR012310">
    <property type="entry name" value="DNA_ligase_ATP-dep_cent"/>
</dbReference>
<dbReference type="PROSITE" id="PS00333">
    <property type="entry name" value="DNA_LIGASE_A2"/>
    <property type="match status" value="1"/>
</dbReference>
<dbReference type="Proteomes" id="UP001589645">
    <property type="component" value="Unassembled WGS sequence"/>
</dbReference>
<comment type="caution">
    <text evidence="9">The sequence shown here is derived from an EMBL/GenBank/DDBJ whole genome shotgun (WGS) entry which is preliminary data.</text>
</comment>
<evidence type="ECO:0000256" key="1">
    <source>
        <dbReference type="ARBA" id="ARBA00001968"/>
    </source>
</evidence>
<sequence length="283" mass="32242">MILKLSALSVALLLVSIDAHAQNIELNRSPELMQASEFHNELDISAYWLSEKLDGIRVLWDGQQLRTRSGRTLNPPKWFIKSLPHTVVDGELWAGRGQFHLVQQTVLDAKPVDSAWQQIRFMAFDLPELQQPFEQRYKALTQLVSHTSSSFLEAVEQRSISSESQLMAELDSIASQNGEGLMLRRFDRLYQSGRSDTLIKLKKHQDTEAIVVGYKPGQGKYEGMMGSLLVRLPNGIQFYLGSGFSDRLRRQPPQLGQSVTFRYNGYTQNGIPKFARFIRERAE</sequence>
<dbReference type="InterPro" id="IPR050326">
    <property type="entry name" value="NAD_dep_DNA_ligaseB"/>
</dbReference>
<dbReference type="EC" id="6.5.1.1" evidence="9"/>
<keyword evidence="3" id="KW-0235">DNA replication</keyword>
<dbReference type="Gene3D" id="2.40.50.140">
    <property type="entry name" value="Nucleic acid-binding proteins"/>
    <property type="match status" value="1"/>
</dbReference>
<dbReference type="InterPro" id="IPR029319">
    <property type="entry name" value="DNA_ligase_OB"/>
</dbReference>
<comment type="catalytic activity">
    <reaction evidence="6">
        <text>ATP + (deoxyribonucleotide)n-3'-hydroxyl + 5'-phospho-(deoxyribonucleotide)m = (deoxyribonucleotide)n+m + AMP + diphosphate.</text>
        <dbReference type="EC" id="6.5.1.1"/>
    </reaction>
</comment>
<dbReference type="EMBL" id="JBHMEP010000001">
    <property type="protein sequence ID" value="MFB9134132.1"/>
    <property type="molecule type" value="Genomic_DNA"/>
</dbReference>
<evidence type="ECO:0000256" key="6">
    <source>
        <dbReference type="ARBA" id="ARBA00034003"/>
    </source>
</evidence>
<keyword evidence="7" id="KW-0732">Signal</keyword>
<evidence type="ECO:0000256" key="4">
    <source>
        <dbReference type="ARBA" id="ARBA00022763"/>
    </source>
</evidence>
<evidence type="ECO:0000256" key="2">
    <source>
        <dbReference type="ARBA" id="ARBA00022598"/>
    </source>
</evidence>
<evidence type="ECO:0000313" key="9">
    <source>
        <dbReference type="EMBL" id="MFB9134132.1"/>
    </source>
</evidence>
<keyword evidence="10" id="KW-1185">Reference proteome</keyword>
<comment type="cofactor">
    <cofactor evidence="1">
        <name>a divalent metal cation</name>
        <dbReference type="ChEBI" id="CHEBI:60240"/>
    </cofactor>
</comment>
<dbReference type="Pfam" id="PF01068">
    <property type="entry name" value="DNA_ligase_A_M"/>
    <property type="match status" value="1"/>
</dbReference>
<dbReference type="CDD" id="cd08041">
    <property type="entry name" value="OBF_kDNA_ligase_like"/>
    <property type="match status" value="1"/>
</dbReference>
<dbReference type="CDD" id="cd07896">
    <property type="entry name" value="Adenylation_kDNA_ligase_like"/>
    <property type="match status" value="1"/>
</dbReference>
<dbReference type="InterPro" id="IPR016059">
    <property type="entry name" value="DNA_ligase_ATP-dep_CS"/>
</dbReference>
<evidence type="ECO:0000256" key="7">
    <source>
        <dbReference type="SAM" id="SignalP"/>
    </source>
</evidence>
<dbReference type="NCBIfam" id="NF006592">
    <property type="entry name" value="PRK09125.1"/>
    <property type="match status" value="1"/>
</dbReference>
<dbReference type="PANTHER" id="PTHR47810">
    <property type="entry name" value="DNA LIGASE"/>
    <property type="match status" value="1"/>
</dbReference>
<dbReference type="SUPFAM" id="SSF50249">
    <property type="entry name" value="Nucleic acid-binding proteins"/>
    <property type="match status" value="1"/>
</dbReference>